<keyword evidence="2" id="KW-1185">Reference proteome</keyword>
<protein>
    <submittedName>
        <fullName evidence="1">Uncharacterized protein</fullName>
    </submittedName>
</protein>
<dbReference type="AlphaFoldDB" id="A0AAV0VPT3"/>
<accession>A0AAV0VPT3</accession>
<evidence type="ECO:0000313" key="2">
    <source>
        <dbReference type="Proteomes" id="UP001160148"/>
    </source>
</evidence>
<comment type="caution">
    <text evidence="1">The sequence shown here is derived from an EMBL/GenBank/DDBJ whole genome shotgun (WGS) entry which is preliminary data.</text>
</comment>
<evidence type="ECO:0000313" key="1">
    <source>
        <dbReference type="EMBL" id="CAI6346199.1"/>
    </source>
</evidence>
<name>A0AAV0VPT3_9HEMI</name>
<dbReference type="EMBL" id="CARXXK010000001">
    <property type="protein sequence ID" value="CAI6346199.1"/>
    <property type="molecule type" value="Genomic_DNA"/>
</dbReference>
<proteinExistence type="predicted"/>
<sequence>MFFWFNRDGRNARNTKLPKVQPKFINKQLSNNQKRVTFSEKNKTVVYPRYSPVNLPAINSKYPYRMLERQRTYIVSNPVFVKPSKSPKQQKKPKTFSDFKKNLKKINKNNKDENGMIWIDL</sequence>
<reference evidence="1 2" key="1">
    <citation type="submission" date="2023-01" db="EMBL/GenBank/DDBJ databases">
        <authorList>
            <person name="Whitehead M."/>
        </authorList>
    </citation>
    <scope>NUCLEOTIDE SEQUENCE [LARGE SCALE GENOMIC DNA]</scope>
</reference>
<organism evidence="1 2">
    <name type="scientific">Macrosiphum euphorbiae</name>
    <name type="common">potato aphid</name>
    <dbReference type="NCBI Taxonomy" id="13131"/>
    <lineage>
        <taxon>Eukaryota</taxon>
        <taxon>Metazoa</taxon>
        <taxon>Ecdysozoa</taxon>
        <taxon>Arthropoda</taxon>
        <taxon>Hexapoda</taxon>
        <taxon>Insecta</taxon>
        <taxon>Pterygota</taxon>
        <taxon>Neoptera</taxon>
        <taxon>Paraneoptera</taxon>
        <taxon>Hemiptera</taxon>
        <taxon>Sternorrhyncha</taxon>
        <taxon>Aphidomorpha</taxon>
        <taxon>Aphidoidea</taxon>
        <taxon>Aphididae</taxon>
        <taxon>Macrosiphini</taxon>
        <taxon>Macrosiphum</taxon>
    </lineage>
</organism>
<gene>
    <name evidence="1" type="ORF">MEUPH1_LOCUS3134</name>
</gene>
<dbReference type="Proteomes" id="UP001160148">
    <property type="component" value="Unassembled WGS sequence"/>
</dbReference>